<keyword evidence="3" id="KW-1185">Reference proteome</keyword>
<dbReference type="AlphaFoldDB" id="A0AAE1CEK1"/>
<evidence type="ECO:0000313" key="2">
    <source>
        <dbReference type="EMBL" id="KAK3690717.1"/>
    </source>
</evidence>
<accession>A0AAE1CEK1</accession>
<sequence>MNRRSNPRKKSGNNDDNVRGFEQKPPRAEAQPLSSFLHDPWTRSLTMIGEQSKGLLVVRYSEVGRSRDSICTVDALCVNILCRRLSLGPVARSEPMSFPISPRLGIFSAAEKILDIFCPLHGDLTPCQSVAATSGGEVDAAQLSTLVHDPSSGDQLESRKPARTRIQYRRPPLGTGMYSLSWFFSTRSRHVRRFMVQWLRAHLAKWLRLKDVHTAHNIGWTNSALVHRLCSDHSGANCSVVKRLIERGLETVNTVLKSSSLFGRSRCVKLLVYVLSYDKWHRLYIVCAINIHLQLARLVRFEFTTRNSAAISDYLLCRLVGSCGCNSSAVGGTLLS</sequence>
<proteinExistence type="predicted"/>
<feature type="compositionally biased region" description="Basic residues" evidence="1">
    <location>
        <begin position="1"/>
        <end position="11"/>
    </location>
</feature>
<name>A0AAE1CEK1_9GAST</name>
<dbReference type="Proteomes" id="UP001283361">
    <property type="component" value="Unassembled WGS sequence"/>
</dbReference>
<reference evidence="2" key="1">
    <citation type="journal article" date="2023" name="G3 (Bethesda)">
        <title>A reference genome for the long-term kleptoplast-retaining sea slug Elysia crispata morphotype clarki.</title>
        <authorList>
            <person name="Eastman K.E."/>
            <person name="Pendleton A.L."/>
            <person name="Shaikh M.A."/>
            <person name="Suttiyut T."/>
            <person name="Ogas R."/>
            <person name="Tomko P."/>
            <person name="Gavelis G."/>
            <person name="Widhalm J.R."/>
            <person name="Wisecaver J.H."/>
        </authorList>
    </citation>
    <scope>NUCLEOTIDE SEQUENCE</scope>
    <source>
        <strain evidence="2">ECLA1</strain>
    </source>
</reference>
<organism evidence="2 3">
    <name type="scientific">Elysia crispata</name>
    <name type="common">lettuce slug</name>
    <dbReference type="NCBI Taxonomy" id="231223"/>
    <lineage>
        <taxon>Eukaryota</taxon>
        <taxon>Metazoa</taxon>
        <taxon>Spiralia</taxon>
        <taxon>Lophotrochozoa</taxon>
        <taxon>Mollusca</taxon>
        <taxon>Gastropoda</taxon>
        <taxon>Heterobranchia</taxon>
        <taxon>Euthyneura</taxon>
        <taxon>Panpulmonata</taxon>
        <taxon>Sacoglossa</taxon>
        <taxon>Placobranchoidea</taxon>
        <taxon>Plakobranchidae</taxon>
        <taxon>Elysia</taxon>
    </lineage>
</organism>
<feature type="region of interest" description="Disordered" evidence="1">
    <location>
        <begin position="1"/>
        <end position="33"/>
    </location>
</feature>
<feature type="compositionally biased region" description="Basic and acidic residues" evidence="1">
    <location>
        <begin position="12"/>
        <end position="27"/>
    </location>
</feature>
<gene>
    <name evidence="2" type="ORF">RRG08_061157</name>
</gene>
<evidence type="ECO:0000256" key="1">
    <source>
        <dbReference type="SAM" id="MobiDB-lite"/>
    </source>
</evidence>
<evidence type="ECO:0000313" key="3">
    <source>
        <dbReference type="Proteomes" id="UP001283361"/>
    </source>
</evidence>
<comment type="caution">
    <text evidence="2">The sequence shown here is derived from an EMBL/GenBank/DDBJ whole genome shotgun (WGS) entry which is preliminary data.</text>
</comment>
<dbReference type="EMBL" id="JAWDGP010008107">
    <property type="protein sequence ID" value="KAK3690717.1"/>
    <property type="molecule type" value="Genomic_DNA"/>
</dbReference>
<protein>
    <submittedName>
        <fullName evidence="2">Uncharacterized protein</fullName>
    </submittedName>
</protein>